<reference evidence="3 4" key="1">
    <citation type="submission" date="2018-12" db="EMBL/GenBank/DDBJ databases">
        <title>Sphingomonas sp. HMF7854 Genome sequencing and assembly.</title>
        <authorList>
            <person name="Cha I."/>
            <person name="Kang H."/>
            <person name="Kim H."/>
            <person name="Kang J."/>
            <person name="Joh K."/>
        </authorList>
    </citation>
    <scope>NUCLEOTIDE SEQUENCE [LARGE SCALE GENOMIC DNA]</scope>
    <source>
        <strain evidence="3 4">HMF7854</strain>
    </source>
</reference>
<keyword evidence="1" id="KW-0812">Transmembrane</keyword>
<feature type="domain" description="Phage shock protein PspC N-terminal" evidence="2">
    <location>
        <begin position="4"/>
        <end position="56"/>
    </location>
</feature>
<feature type="transmembrane region" description="Helical" evidence="1">
    <location>
        <begin position="34"/>
        <end position="57"/>
    </location>
</feature>
<dbReference type="Pfam" id="PF04024">
    <property type="entry name" value="PspC"/>
    <property type="match status" value="1"/>
</dbReference>
<proteinExistence type="predicted"/>
<evidence type="ECO:0000313" key="4">
    <source>
        <dbReference type="Proteomes" id="UP000274661"/>
    </source>
</evidence>
<protein>
    <submittedName>
        <fullName evidence="3">PspC domain-containing protein</fullName>
    </submittedName>
</protein>
<dbReference type="OrthoDB" id="7359894at2"/>
<evidence type="ECO:0000259" key="2">
    <source>
        <dbReference type="Pfam" id="PF04024"/>
    </source>
</evidence>
<keyword evidence="4" id="KW-1185">Reference proteome</keyword>
<accession>A0A3R9WMC6</accession>
<dbReference type="EMBL" id="RWJF01000001">
    <property type="protein sequence ID" value="RST29820.1"/>
    <property type="molecule type" value="Genomic_DNA"/>
</dbReference>
<organism evidence="3 4">
    <name type="scientific">Sphingomonas ginkgonis</name>
    <dbReference type="NCBI Taxonomy" id="2315330"/>
    <lineage>
        <taxon>Bacteria</taxon>
        <taxon>Pseudomonadati</taxon>
        <taxon>Pseudomonadota</taxon>
        <taxon>Alphaproteobacteria</taxon>
        <taxon>Sphingomonadales</taxon>
        <taxon>Sphingomonadaceae</taxon>
        <taxon>Sphingomonas</taxon>
    </lineage>
</organism>
<keyword evidence="1" id="KW-0472">Membrane</keyword>
<name>A0A3R9WMC6_9SPHN</name>
<comment type="caution">
    <text evidence="3">The sequence shown here is derived from an EMBL/GenBank/DDBJ whole genome shotgun (WGS) entry which is preliminary data.</text>
</comment>
<evidence type="ECO:0000313" key="3">
    <source>
        <dbReference type="EMBL" id="RST29820.1"/>
    </source>
</evidence>
<dbReference type="Proteomes" id="UP000274661">
    <property type="component" value="Unassembled WGS sequence"/>
</dbReference>
<sequence>MNGKFLLNRRDAKIMGVGAGIADWMGVDALFVRLGLVVAALVFPVTILLYILTGWLASDR</sequence>
<gene>
    <name evidence="3" type="ORF">HMF7854_02510</name>
</gene>
<dbReference type="RefSeq" id="WP_126717659.1">
    <property type="nucleotide sequence ID" value="NZ_RWJF01000001.1"/>
</dbReference>
<evidence type="ECO:0000256" key="1">
    <source>
        <dbReference type="SAM" id="Phobius"/>
    </source>
</evidence>
<dbReference type="InterPro" id="IPR007168">
    <property type="entry name" value="Phageshock_PspC_N"/>
</dbReference>
<dbReference type="AlphaFoldDB" id="A0A3R9WMC6"/>
<keyword evidence="1" id="KW-1133">Transmembrane helix</keyword>